<evidence type="ECO:0000313" key="2">
    <source>
        <dbReference type="Proteomes" id="UP000228689"/>
    </source>
</evidence>
<dbReference type="Proteomes" id="UP000228689">
    <property type="component" value="Unassembled WGS sequence"/>
</dbReference>
<proteinExistence type="predicted"/>
<protein>
    <submittedName>
        <fullName evidence="1">Uncharacterized protein</fullName>
    </submittedName>
</protein>
<comment type="caution">
    <text evidence="1">The sequence shown here is derived from an EMBL/GenBank/DDBJ whole genome shotgun (WGS) entry which is preliminary data.</text>
</comment>
<reference evidence="2" key="1">
    <citation type="submission" date="2017-09" db="EMBL/GenBank/DDBJ databases">
        <title>Depth-based differentiation of microbial function through sediment-hosted aquifers and enrichment of novel symbionts in the deep terrestrial subsurface.</title>
        <authorList>
            <person name="Probst A.J."/>
            <person name="Ladd B."/>
            <person name="Jarett J.K."/>
            <person name="Geller-Mcgrath D.E."/>
            <person name="Sieber C.M.K."/>
            <person name="Emerson J.B."/>
            <person name="Anantharaman K."/>
            <person name="Thomas B.C."/>
            <person name="Malmstrom R."/>
            <person name="Stieglmeier M."/>
            <person name="Klingl A."/>
            <person name="Woyke T."/>
            <person name="Ryan C.M."/>
            <person name="Banfield J.F."/>
        </authorList>
    </citation>
    <scope>NUCLEOTIDE SEQUENCE [LARGE SCALE GENOMIC DNA]</scope>
</reference>
<gene>
    <name evidence="1" type="ORF">COY67_01790</name>
</gene>
<evidence type="ECO:0000313" key="1">
    <source>
        <dbReference type="EMBL" id="PIY94898.1"/>
    </source>
</evidence>
<dbReference type="EMBL" id="PFMC01000053">
    <property type="protein sequence ID" value="PIY94898.1"/>
    <property type="molecule type" value="Genomic_DNA"/>
</dbReference>
<name>A0A2M7RDS2_9BACT</name>
<organism evidence="1 2">
    <name type="scientific">Candidatus Komeilibacteria bacterium CG_4_10_14_0_8_um_filter_37_78</name>
    <dbReference type="NCBI Taxonomy" id="1974471"/>
    <lineage>
        <taxon>Bacteria</taxon>
        <taxon>Candidatus Komeiliibacteriota</taxon>
    </lineage>
</organism>
<dbReference type="AlphaFoldDB" id="A0A2M7RDS2"/>
<sequence>MCNALTTAIMKEDGVPCSDDIEEGVLFLHSRKPNNAARILSVDQEIGRGIPTIRTGTCIDCHSDDCESCAN</sequence>
<accession>A0A2M7RDS2</accession>